<dbReference type="Pfam" id="PF00188">
    <property type="entry name" value="CAP"/>
    <property type="match status" value="1"/>
</dbReference>
<evidence type="ECO:0000259" key="1">
    <source>
        <dbReference type="Pfam" id="PF00188"/>
    </source>
</evidence>
<dbReference type="EMBL" id="FNUG01000006">
    <property type="protein sequence ID" value="SEF06120.1"/>
    <property type="molecule type" value="Genomic_DNA"/>
</dbReference>
<dbReference type="STRING" id="390640.SAMN04488034_106110"/>
<protein>
    <submittedName>
        <fullName evidence="2">Cysteine-rich secretory protein family protein</fullName>
    </submittedName>
</protein>
<name>A0A1H5NXD8_9FLAO</name>
<gene>
    <name evidence="2" type="ORF">SAMN04488034_106110</name>
</gene>
<reference evidence="2 3" key="1">
    <citation type="submission" date="2016-10" db="EMBL/GenBank/DDBJ databases">
        <authorList>
            <person name="de Groot N.N."/>
        </authorList>
    </citation>
    <scope>NUCLEOTIDE SEQUENCE [LARGE SCALE GENOMIC DNA]</scope>
    <source>
        <strain evidence="2 3">DSM 23553</strain>
    </source>
</reference>
<dbReference type="CDD" id="cd05379">
    <property type="entry name" value="CAP_bacterial"/>
    <property type="match status" value="1"/>
</dbReference>
<dbReference type="RefSeq" id="WP_143019310.1">
    <property type="nucleotide sequence ID" value="NZ_FNGG01000006.1"/>
</dbReference>
<dbReference type="OrthoDB" id="982527at2"/>
<dbReference type="Proteomes" id="UP000199448">
    <property type="component" value="Unassembled WGS sequence"/>
</dbReference>
<accession>A0A1H5NXD8</accession>
<dbReference type="InterPro" id="IPR014044">
    <property type="entry name" value="CAP_dom"/>
</dbReference>
<dbReference type="SUPFAM" id="SSF55797">
    <property type="entry name" value="PR-1-like"/>
    <property type="match status" value="1"/>
</dbReference>
<keyword evidence="3" id="KW-1185">Reference proteome</keyword>
<dbReference type="AlphaFoldDB" id="A0A1H5NXD8"/>
<dbReference type="PANTHER" id="PTHR31157">
    <property type="entry name" value="SCP DOMAIN-CONTAINING PROTEIN"/>
    <property type="match status" value="1"/>
</dbReference>
<dbReference type="PROSITE" id="PS51257">
    <property type="entry name" value="PROKAR_LIPOPROTEIN"/>
    <property type="match status" value="1"/>
</dbReference>
<evidence type="ECO:0000313" key="3">
    <source>
        <dbReference type="Proteomes" id="UP000199448"/>
    </source>
</evidence>
<organism evidence="2 3">
    <name type="scientific">Salinimicrobium catena</name>
    <dbReference type="NCBI Taxonomy" id="390640"/>
    <lineage>
        <taxon>Bacteria</taxon>
        <taxon>Pseudomonadati</taxon>
        <taxon>Bacteroidota</taxon>
        <taxon>Flavobacteriia</taxon>
        <taxon>Flavobacteriales</taxon>
        <taxon>Flavobacteriaceae</taxon>
        <taxon>Salinimicrobium</taxon>
    </lineage>
</organism>
<dbReference type="Gene3D" id="3.40.33.10">
    <property type="entry name" value="CAP"/>
    <property type="match status" value="1"/>
</dbReference>
<evidence type="ECO:0000313" key="2">
    <source>
        <dbReference type="EMBL" id="SEF06120.1"/>
    </source>
</evidence>
<sequence>MKNLTYSFWLLAFSVLTLTSCSKDNLEEIESANLTVKVAPVSYTTLEMEVLDLVNAYRTQEGQTELLLLDEGSRQAATHNSHMIENDEVCHDNFANRYTALVNTEAAKAVSENVAYGFSTAEGVVNAWIKSEGHRDNMIGDHTHFGISIKEGTDGKLYYTNIFVRK</sequence>
<proteinExistence type="predicted"/>
<dbReference type="PANTHER" id="PTHR31157:SF1">
    <property type="entry name" value="SCP DOMAIN-CONTAINING PROTEIN"/>
    <property type="match status" value="1"/>
</dbReference>
<dbReference type="InterPro" id="IPR035940">
    <property type="entry name" value="CAP_sf"/>
</dbReference>
<feature type="domain" description="SCP" evidence="1">
    <location>
        <begin position="51"/>
        <end position="159"/>
    </location>
</feature>